<dbReference type="SUPFAM" id="SSF56672">
    <property type="entry name" value="DNA/RNA polymerases"/>
    <property type="match status" value="1"/>
</dbReference>
<organism evidence="3 4">
    <name type="scientific">Cajanus cajan</name>
    <name type="common">Pigeon pea</name>
    <name type="synonym">Cajanus indicus</name>
    <dbReference type="NCBI Taxonomy" id="3821"/>
    <lineage>
        <taxon>Eukaryota</taxon>
        <taxon>Viridiplantae</taxon>
        <taxon>Streptophyta</taxon>
        <taxon>Embryophyta</taxon>
        <taxon>Tracheophyta</taxon>
        <taxon>Spermatophyta</taxon>
        <taxon>Magnoliopsida</taxon>
        <taxon>eudicotyledons</taxon>
        <taxon>Gunneridae</taxon>
        <taxon>Pentapetalae</taxon>
        <taxon>rosids</taxon>
        <taxon>fabids</taxon>
        <taxon>Fabales</taxon>
        <taxon>Fabaceae</taxon>
        <taxon>Papilionoideae</taxon>
        <taxon>50 kb inversion clade</taxon>
        <taxon>NPAAA clade</taxon>
        <taxon>indigoferoid/millettioid clade</taxon>
        <taxon>Phaseoleae</taxon>
        <taxon>Cajanus</taxon>
    </lineage>
</organism>
<dbReference type="Gramene" id="C.cajan_22997.t">
    <property type="protein sequence ID" value="C.cajan_22997.t.cds1"/>
    <property type="gene ID" value="C.cajan_22997"/>
</dbReference>
<evidence type="ECO:0000313" key="4">
    <source>
        <dbReference type="Proteomes" id="UP000075243"/>
    </source>
</evidence>
<dbReference type="InterPro" id="IPR041577">
    <property type="entry name" value="RT_RNaseH_2"/>
</dbReference>
<dbReference type="PANTHER" id="PTHR37984">
    <property type="entry name" value="PROTEIN CBG26694"/>
    <property type="match status" value="1"/>
</dbReference>
<keyword evidence="1" id="KW-0511">Multifunctional enzyme</keyword>
<reference evidence="3 4" key="1">
    <citation type="journal article" date="2012" name="Nat. Biotechnol.">
        <title>Draft genome sequence of pigeonpea (Cajanus cajan), an orphan legume crop of resource-poor farmers.</title>
        <authorList>
            <person name="Varshney R.K."/>
            <person name="Chen W."/>
            <person name="Li Y."/>
            <person name="Bharti A.K."/>
            <person name="Saxena R.K."/>
            <person name="Schlueter J.A."/>
            <person name="Donoghue M.T."/>
            <person name="Azam S."/>
            <person name="Fan G."/>
            <person name="Whaley A.M."/>
            <person name="Farmer A.D."/>
            <person name="Sheridan J."/>
            <person name="Iwata A."/>
            <person name="Tuteja R."/>
            <person name="Penmetsa R.V."/>
            <person name="Wu W."/>
            <person name="Upadhyaya H.D."/>
            <person name="Yang S.P."/>
            <person name="Shah T."/>
            <person name="Saxena K.B."/>
            <person name="Michael T."/>
            <person name="McCombie W.R."/>
            <person name="Yang B."/>
            <person name="Zhang G."/>
            <person name="Yang H."/>
            <person name="Wang J."/>
            <person name="Spillane C."/>
            <person name="Cook D.R."/>
            <person name="May G.D."/>
            <person name="Xu X."/>
            <person name="Jackson S.A."/>
        </authorList>
    </citation>
    <scope>NUCLEOTIDE SEQUENCE [LARGE SCALE GENOMIC DNA]</scope>
    <source>
        <strain evidence="4">cv. Asha</strain>
    </source>
</reference>
<dbReference type="Gene3D" id="3.30.70.270">
    <property type="match status" value="2"/>
</dbReference>
<name>A0A151T2H4_CAJCA</name>
<dbReference type="Proteomes" id="UP000075243">
    <property type="component" value="Chromosome 9"/>
</dbReference>
<dbReference type="InterPro" id="IPR050951">
    <property type="entry name" value="Retrovirus_Pol_polyprotein"/>
</dbReference>
<dbReference type="EMBL" id="CM003611">
    <property type="protein sequence ID" value="KYP61244.1"/>
    <property type="molecule type" value="Genomic_DNA"/>
</dbReference>
<dbReference type="InterPro" id="IPR043502">
    <property type="entry name" value="DNA/RNA_pol_sf"/>
</dbReference>
<accession>A0A151T2H4</accession>
<dbReference type="Pfam" id="PF17919">
    <property type="entry name" value="RT_RNaseH_2"/>
    <property type="match status" value="1"/>
</dbReference>
<gene>
    <name evidence="3" type="ORF">KK1_023675</name>
</gene>
<sequence>MVVKSESVSRHFGDLQELFDTIGKYQLKLNPEKYSFGVQAGKFLGFLLTHRGIEANPDKCSAIINMRSPSTVKEVQQLTGRMASLSRFLSRAADKALPLFQCLRKNDRFAWTTECEEAFSELKKSLASSPILTKPRLDMPLLVYISASDRAVSSVLVQEQEASQVPIYFVSRVLQGAETRYQRIEKLALVILGSLRGS</sequence>
<proteinExistence type="predicted"/>
<dbReference type="OMA" id="YIYLVMS"/>
<evidence type="ECO:0000259" key="2">
    <source>
        <dbReference type="Pfam" id="PF17919"/>
    </source>
</evidence>
<dbReference type="GO" id="GO:0003824">
    <property type="term" value="F:catalytic activity"/>
    <property type="evidence" value="ECO:0007669"/>
    <property type="project" value="UniProtKB-KW"/>
</dbReference>
<evidence type="ECO:0000313" key="3">
    <source>
        <dbReference type="EMBL" id="KYP61244.1"/>
    </source>
</evidence>
<evidence type="ECO:0000256" key="1">
    <source>
        <dbReference type="ARBA" id="ARBA00023268"/>
    </source>
</evidence>
<dbReference type="AlphaFoldDB" id="A0A151T2H4"/>
<protein>
    <submittedName>
        <fullName evidence="3">Retrovirus-related Pol polyprotein from transposon 17.6</fullName>
    </submittedName>
</protein>
<feature type="domain" description="Reverse transcriptase/retrotransposon-derived protein RNase H-like" evidence="2">
    <location>
        <begin position="111"/>
        <end position="194"/>
    </location>
</feature>
<dbReference type="InterPro" id="IPR043128">
    <property type="entry name" value="Rev_trsase/Diguanyl_cyclase"/>
</dbReference>
<keyword evidence="4" id="KW-1185">Reference proteome</keyword>
<dbReference type="PANTHER" id="PTHR37984:SF5">
    <property type="entry name" value="PROTEIN NYNRIN-LIKE"/>
    <property type="match status" value="1"/>
</dbReference>